<protein>
    <submittedName>
        <fullName evidence="2">Uncharacterized protein</fullName>
    </submittedName>
</protein>
<gene>
    <name evidence="2" type="ORF">SARC_06354</name>
</gene>
<sequence>MSPSDAERVLEDVVYNARVSDSDDVDPLGQDIIADGSRVVSSDRSWKCSSAKRSPSPIKGCVDLLAISSCVEFQEVPLGTGELGYRASLESETMMDPPDVAPRTETRPARTFSPIEYVINYHPSTDSPLSAHRQDKLLVEQLSPKSIPTPVRRDRGGGMLAQAADGKTVSESFQLEEAPVLPQVVVDPRLTVMRAPNIVLPDDRQQASVSKRGATTTDRTDPAFKRPRRWDVVASPPIIERMFDQQQSTGAHYSDSTTGHRLPIVNGQVFPTFDQHVGQARLFAHQQPPWLRGAPQNSQELVWVAWKYIVSDISSDAEKQGCLEHQALYPHTATIVELREPLISVWNKGLPKLWNRLYELRIAMRAFISTAYSGILMEGLLHTLDLYGPTHTTAYAARILSAVGPEHSTSSAVDRGRNTGETTGVRFSALRLRKILNKSPEELALLCSLYSEVAFDKNNQKYINDVDVKIKHKQGAQPSRQIYRTKDPVLKAVETEKVTEFYVAGKAETGDKYSQWVSSVRTVWKNPPFKAYLDDGNMTHKRRHRQTILSVLNEHWNDLFRFVRICIAKDIRLPPLKCQFGILFDVAMVFFGREEINNTSQALFAGHGHPTGRNWRIVVTPDVSNREVGAGVFAQIPPSGAPEWDEEQECIAECNDYKKGLGLPPVDIHPQVLRLGLLEGETNEQLSHTERITEIDDTLEPLPTEPVPAADASTGPQHMVLLSDRQSDDAQLSTDQPVVPTKTQRGSAQPVVPTKTQRGSAQVLTSETYNPEPLPTNDRVMASRTPSTSPNEDDDTVKLNDAQLKYDREMLAIRLAVRKIVFLILPSGTRTTSDTESDSGLCDDHRYTQSSYTEMPAAQFMDWIIPFDTSDIDSLALNFSWVDLSQQLWGPYDIEFFASHEDHVLVICCTKDGTGAYGKDAYHVGIQFKHCYMNSSWRDIDPRSGPGWLITPPTVPPCHRLPADVLPHGYDTDSPSGTTAAHETQEDLITATDWANSLHERVAMREGIPTVDPRVPKAVDPPTALDGIEEVFDEAISLELPRTAFPVSWMQAQEVTEEEMSARRIATDSSVPMPALTARQQPDMSELERQLDAAVTAYTGDLTRLGQVLFGPVPVQQGRANESWSVLQPRQVMRYRVV</sequence>
<proteinExistence type="predicted"/>
<feature type="region of interest" description="Disordered" evidence="1">
    <location>
        <begin position="726"/>
        <end position="796"/>
    </location>
</feature>
<accession>A0A0L0FXE7</accession>
<feature type="region of interest" description="Disordered" evidence="1">
    <location>
        <begin position="694"/>
        <end position="714"/>
    </location>
</feature>
<dbReference type="GeneID" id="25906858"/>
<name>A0A0L0FXE7_9EUKA</name>
<feature type="compositionally biased region" description="Polar residues" evidence="1">
    <location>
        <begin position="754"/>
        <end position="769"/>
    </location>
</feature>
<dbReference type="Proteomes" id="UP000054560">
    <property type="component" value="Unassembled WGS sequence"/>
</dbReference>
<keyword evidence="3" id="KW-1185">Reference proteome</keyword>
<feature type="compositionally biased region" description="Polar residues" evidence="1">
    <location>
        <begin position="729"/>
        <end position="747"/>
    </location>
</feature>
<dbReference type="AlphaFoldDB" id="A0A0L0FXE7"/>
<dbReference type="RefSeq" id="XP_014155221.1">
    <property type="nucleotide sequence ID" value="XM_014299746.1"/>
</dbReference>
<dbReference type="EMBL" id="KQ242046">
    <property type="protein sequence ID" value="KNC81319.1"/>
    <property type="molecule type" value="Genomic_DNA"/>
</dbReference>
<evidence type="ECO:0000256" key="1">
    <source>
        <dbReference type="SAM" id="MobiDB-lite"/>
    </source>
</evidence>
<evidence type="ECO:0000313" key="2">
    <source>
        <dbReference type="EMBL" id="KNC81319.1"/>
    </source>
</evidence>
<feature type="compositionally biased region" description="Polar residues" evidence="1">
    <location>
        <begin position="206"/>
        <end position="217"/>
    </location>
</feature>
<feature type="region of interest" description="Disordered" evidence="1">
    <location>
        <begin position="203"/>
        <end position="222"/>
    </location>
</feature>
<reference evidence="2 3" key="1">
    <citation type="submission" date="2011-02" db="EMBL/GenBank/DDBJ databases">
        <title>The Genome Sequence of Sphaeroforma arctica JP610.</title>
        <authorList>
            <consortium name="The Broad Institute Genome Sequencing Platform"/>
            <person name="Russ C."/>
            <person name="Cuomo C."/>
            <person name="Young S.K."/>
            <person name="Zeng Q."/>
            <person name="Gargeya S."/>
            <person name="Alvarado L."/>
            <person name="Berlin A."/>
            <person name="Chapman S.B."/>
            <person name="Chen Z."/>
            <person name="Freedman E."/>
            <person name="Gellesch M."/>
            <person name="Goldberg J."/>
            <person name="Griggs A."/>
            <person name="Gujja S."/>
            <person name="Heilman E."/>
            <person name="Heiman D."/>
            <person name="Howarth C."/>
            <person name="Mehta T."/>
            <person name="Neiman D."/>
            <person name="Pearson M."/>
            <person name="Roberts A."/>
            <person name="Saif S."/>
            <person name="Shea T."/>
            <person name="Shenoy N."/>
            <person name="Sisk P."/>
            <person name="Stolte C."/>
            <person name="Sykes S."/>
            <person name="White J."/>
            <person name="Yandava C."/>
            <person name="Burger G."/>
            <person name="Gray M.W."/>
            <person name="Holland P.W.H."/>
            <person name="King N."/>
            <person name="Lang F.B.F."/>
            <person name="Roger A.J."/>
            <person name="Ruiz-Trillo I."/>
            <person name="Haas B."/>
            <person name="Nusbaum C."/>
            <person name="Birren B."/>
        </authorList>
    </citation>
    <scope>NUCLEOTIDE SEQUENCE [LARGE SCALE GENOMIC DNA]</scope>
    <source>
        <strain evidence="2 3">JP610</strain>
    </source>
</reference>
<evidence type="ECO:0000313" key="3">
    <source>
        <dbReference type="Proteomes" id="UP000054560"/>
    </source>
</evidence>
<organism evidence="2 3">
    <name type="scientific">Sphaeroforma arctica JP610</name>
    <dbReference type="NCBI Taxonomy" id="667725"/>
    <lineage>
        <taxon>Eukaryota</taxon>
        <taxon>Ichthyosporea</taxon>
        <taxon>Ichthyophonida</taxon>
        <taxon>Sphaeroforma</taxon>
    </lineage>
</organism>